<dbReference type="Pfam" id="PF09694">
    <property type="entry name" value="Gcw_chp"/>
    <property type="match status" value="1"/>
</dbReference>
<dbReference type="Proteomes" id="UP000182060">
    <property type="component" value="Chromosome"/>
</dbReference>
<protein>
    <submittedName>
        <fullName evidence="2">Uncharacterized protein</fullName>
    </submittedName>
</protein>
<reference evidence="2" key="1">
    <citation type="journal article" date="2017" name="Appl. Environ. Microbiol.">
        <title>Microdiversification of a pelagic Polynucleobacter species is mainly driven by acquisition of genomic islands from a partially interspecific gene pool.</title>
        <authorList>
            <person name="Hoetzinger M."/>
            <person name="Hahn M.W."/>
            <person name="Jezberova J."/>
            <person name="Schmidt J."/>
            <person name="Koll U."/>
        </authorList>
    </citation>
    <scope>NUCLEOTIDE SEQUENCE</scope>
    <source>
        <strain evidence="2">MWH-RechtKol4</strain>
    </source>
</reference>
<name>A0AAC9NGY9_9BURK</name>
<accession>A0AAC9NGY9</accession>
<dbReference type="AlphaFoldDB" id="A0AAC9NGY9"/>
<gene>
    <name evidence="2" type="ORF">AOC25_09110</name>
</gene>
<keyword evidence="1" id="KW-0732">Signal</keyword>
<dbReference type="RefSeq" id="WP_011903414.1">
    <property type="nucleotide sequence ID" value="NZ_CP015016.1"/>
</dbReference>
<feature type="signal peptide" evidence="1">
    <location>
        <begin position="1"/>
        <end position="21"/>
    </location>
</feature>
<dbReference type="EMBL" id="CP015017">
    <property type="protein sequence ID" value="APC01765.1"/>
    <property type="molecule type" value="Genomic_DNA"/>
</dbReference>
<organism evidence="2 3">
    <name type="scientific">Polynucleobacter asymbioticus</name>
    <dbReference type="NCBI Taxonomy" id="576611"/>
    <lineage>
        <taxon>Bacteria</taxon>
        <taxon>Pseudomonadati</taxon>
        <taxon>Pseudomonadota</taxon>
        <taxon>Betaproteobacteria</taxon>
        <taxon>Burkholderiales</taxon>
        <taxon>Burkholderiaceae</taxon>
        <taxon>Polynucleobacter</taxon>
    </lineage>
</organism>
<dbReference type="GeneID" id="31481967"/>
<dbReference type="InterPro" id="IPR010239">
    <property type="entry name" value="CHP02001"/>
</dbReference>
<sequence>MQFLRACLLGSCLLLTCNAQAQSDSDHTKKYNPTQEPYTLLWNASVVSDYRSKGIDQTFGLPAFQFELGTLLPNNFYVGTWNSNVSTGAGYPGTFLETDFFAGWTHVIDEYHINTGLYGVVFPGSNVANYVTSPVEPGMSSGLVHNGDVFLAVRKGPVTIQQNVTFTNAGNMLSPTGQSTAGSAYTNLLGVFPVSSWNWLDGQWSVVAHTGYQFINNYSAASYFDWKFGIQTKLDKAWTVDLLYIQTNAKGNCSIAATTAQPYCYNKFQNASGVGSGPTKNAGDATVMLSIKVANF</sequence>
<feature type="chain" id="PRO_5042174321" evidence="1">
    <location>
        <begin position="22"/>
        <end position="296"/>
    </location>
</feature>
<proteinExistence type="predicted"/>
<evidence type="ECO:0000256" key="1">
    <source>
        <dbReference type="SAM" id="SignalP"/>
    </source>
</evidence>
<evidence type="ECO:0000313" key="2">
    <source>
        <dbReference type="EMBL" id="APC01765.1"/>
    </source>
</evidence>
<evidence type="ECO:0000313" key="3">
    <source>
        <dbReference type="Proteomes" id="UP000182060"/>
    </source>
</evidence>
<dbReference type="NCBIfam" id="TIGR02001">
    <property type="entry name" value="gcw_chp"/>
    <property type="match status" value="1"/>
</dbReference>